<dbReference type="InterPro" id="IPR029044">
    <property type="entry name" value="Nucleotide-diphossugar_trans"/>
</dbReference>
<dbReference type="Pfam" id="PF13632">
    <property type="entry name" value="Glyco_trans_2_3"/>
    <property type="match status" value="1"/>
</dbReference>
<accession>A0ABM7QTL1</accession>
<keyword evidence="3" id="KW-1185">Reference proteome</keyword>
<dbReference type="InterPro" id="IPR001173">
    <property type="entry name" value="Glyco_trans_2-like"/>
</dbReference>
<dbReference type="RefSeq" id="WP_235601701.1">
    <property type="nucleotide sequence ID" value="NZ_CP016028.1"/>
</dbReference>
<sequence length="56" mass="6613">MAILDVGGWQAEQPTEDIAISWDMQVHGWQAYFAPHIRFFMDVPETLPELVKQRRR</sequence>
<proteinExistence type="predicted"/>
<dbReference type="SUPFAM" id="SSF53448">
    <property type="entry name" value="Nucleotide-diphospho-sugar transferases"/>
    <property type="match status" value="1"/>
</dbReference>
<dbReference type="Proteomes" id="UP000825100">
    <property type="component" value="Chromosome"/>
</dbReference>
<dbReference type="Gene3D" id="3.90.550.10">
    <property type="entry name" value="Spore Coat Polysaccharide Biosynthesis Protein SpsA, Chain A"/>
    <property type="match status" value="1"/>
</dbReference>
<name>A0ABM7QTL1_LATCU</name>
<feature type="domain" description="Glycosyltransferase 2-like" evidence="1">
    <location>
        <begin position="2"/>
        <end position="56"/>
    </location>
</feature>
<protein>
    <recommendedName>
        <fullName evidence="1">Glycosyltransferase 2-like domain-containing protein</fullName>
    </recommendedName>
</protein>
<evidence type="ECO:0000313" key="3">
    <source>
        <dbReference type="Proteomes" id="UP000825100"/>
    </source>
</evidence>
<reference evidence="2 3" key="1">
    <citation type="submission" date="2021-05" db="EMBL/GenBank/DDBJ databases">
        <title>Complete Genome Sequence of Latilactobacillus sp. Strain WDN19, a High D-Aspartate-producing Lactic Acid Bacterium Isolated from a Japanese Pickle.</title>
        <authorList>
            <person name="Kajitani K."/>
            <person name="Takahashi S."/>
        </authorList>
    </citation>
    <scope>NUCLEOTIDE SEQUENCE [LARGE SCALE GENOMIC DNA]</scope>
    <source>
        <strain evidence="2 3">WDN19</strain>
    </source>
</reference>
<evidence type="ECO:0000313" key="2">
    <source>
        <dbReference type="EMBL" id="BCX30439.1"/>
    </source>
</evidence>
<dbReference type="EMBL" id="AP024685">
    <property type="protein sequence ID" value="BCX30439.1"/>
    <property type="molecule type" value="Genomic_DNA"/>
</dbReference>
<evidence type="ECO:0000259" key="1">
    <source>
        <dbReference type="Pfam" id="PF13632"/>
    </source>
</evidence>
<gene>
    <name evidence="2" type="ORF">LTWDN19_10060</name>
</gene>
<organism evidence="2 3">
    <name type="scientific">Latilactobacillus curvatus</name>
    <name type="common">Lactobacillus curvatus</name>
    <dbReference type="NCBI Taxonomy" id="28038"/>
    <lineage>
        <taxon>Bacteria</taxon>
        <taxon>Bacillati</taxon>
        <taxon>Bacillota</taxon>
        <taxon>Bacilli</taxon>
        <taxon>Lactobacillales</taxon>
        <taxon>Lactobacillaceae</taxon>
        <taxon>Latilactobacillus</taxon>
    </lineage>
</organism>